<evidence type="ECO:0000313" key="2">
    <source>
        <dbReference type="EMBL" id="PNS43077.1"/>
    </source>
</evidence>
<dbReference type="Proteomes" id="UP000236146">
    <property type="component" value="Unassembled WGS sequence"/>
</dbReference>
<protein>
    <submittedName>
        <fullName evidence="2">Uncharacterized protein</fullName>
    </submittedName>
</protein>
<dbReference type="AlphaFoldDB" id="A0A2K1SU53"/>
<evidence type="ECO:0000313" key="3">
    <source>
        <dbReference type="Proteomes" id="UP000236146"/>
    </source>
</evidence>
<dbReference type="OrthoDB" id="3239987at2"/>
<accession>A0A2K1SU53</accession>
<reference evidence="2 3" key="1">
    <citation type="submission" date="2016-10" db="EMBL/GenBank/DDBJ databases">
        <authorList>
            <person name="Varghese N."/>
        </authorList>
    </citation>
    <scope>NUCLEOTIDE SEQUENCE [LARGE SCALE GENOMIC DNA]</scope>
    <source>
        <strain evidence="2 3">KA00225</strain>
    </source>
</reference>
<sequence>MILKELQLLFRNLFALDKHAIDKIAFNKLSFNKHALDKTMLDKSTLDKSTFDMRLLNRRLLNRRLLNINLRDFYKFFIVLIVSFMVISLGACEPEGKAVGDSGSINDIVHDGVDLNDINIFVLGSSRFSLDNYILDECKKYGMKASYVALFGIKNSSSSAYDALKEATYRQMSLIIIDEIDVDSQDSVDSSESAKSAGSKTEEADKKTTEKSFEEALQDVRRAGIPVLLVNPIKAPEDSTLYAAKAYSKTYLDKKSILKTKSAKYESLQNIVKALINDTPHSREVIIDGR</sequence>
<gene>
    <name evidence="2" type="ORF">BFS05_04875</name>
</gene>
<comment type="caution">
    <text evidence="2">The sequence shown here is derived from an EMBL/GenBank/DDBJ whole genome shotgun (WGS) entry which is preliminary data.</text>
</comment>
<feature type="compositionally biased region" description="Basic and acidic residues" evidence="1">
    <location>
        <begin position="200"/>
        <end position="211"/>
    </location>
</feature>
<evidence type="ECO:0000256" key="1">
    <source>
        <dbReference type="SAM" id="MobiDB-lite"/>
    </source>
</evidence>
<organism evidence="2 3">
    <name type="scientific">Gardnerella vaginalis</name>
    <dbReference type="NCBI Taxonomy" id="2702"/>
    <lineage>
        <taxon>Bacteria</taxon>
        <taxon>Bacillati</taxon>
        <taxon>Actinomycetota</taxon>
        <taxon>Actinomycetes</taxon>
        <taxon>Bifidobacteriales</taxon>
        <taxon>Bifidobacteriaceae</taxon>
        <taxon>Gardnerella</taxon>
    </lineage>
</organism>
<dbReference type="EMBL" id="MNLH01000004">
    <property type="protein sequence ID" value="PNS43077.1"/>
    <property type="molecule type" value="Genomic_DNA"/>
</dbReference>
<feature type="region of interest" description="Disordered" evidence="1">
    <location>
        <begin position="187"/>
        <end position="211"/>
    </location>
</feature>
<proteinExistence type="predicted"/>
<name>A0A2K1SU53_GARVA</name>
<dbReference type="RefSeq" id="WP_103084869.1">
    <property type="nucleotide sequence ID" value="NZ_MNLH01000004.1"/>
</dbReference>